<evidence type="ECO:0000313" key="3">
    <source>
        <dbReference type="EMBL" id="ASY45856.1"/>
    </source>
</evidence>
<dbReference type="PANTHER" id="PTHR43739:SF5">
    <property type="entry name" value="EXO-ALPHA-SIALIDASE"/>
    <property type="match status" value="1"/>
</dbReference>
<dbReference type="InterPro" id="IPR015943">
    <property type="entry name" value="WD40/YVTN_repeat-like_dom_sf"/>
</dbReference>
<dbReference type="Pfam" id="PF15902">
    <property type="entry name" value="Sortilin-Vps10"/>
    <property type="match status" value="1"/>
</dbReference>
<evidence type="ECO:0000313" key="4">
    <source>
        <dbReference type="Proteomes" id="UP000217141"/>
    </source>
</evidence>
<dbReference type="Gene3D" id="2.130.10.10">
    <property type="entry name" value="YVTN repeat-like/Quinoprotein amine dehydrogenase"/>
    <property type="match status" value="3"/>
</dbReference>
<dbReference type="SUPFAM" id="SSF110296">
    <property type="entry name" value="Oligoxyloglucan reducing end-specific cellobiohydrolase"/>
    <property type="match status" value="1"/>
</dbReference>
<organism evidence="3 4">
    <name type="scientific">Sphingobium xenophagum</name>
    <dbReference type="NCBI Taxonomy" id="121428"/>
    <lineage>
        <taxon>Bacteria</taxon>
        <taxon>Pseudomonadati</taxon>
        <taxon>Pseudomonadota</taxon>
        <taxon>Alphaproteobacteria</taxon>
        <taxon>Sphingomonadales</taxon>
        <taxon>Sphingomonadaceae</taxon>
        <taxon>Sphingobium</taxon>
    </lineage>
</organism>
<dbReference type="Pfam" id="PF02012">
    <property type="entry name" value="BNR"/>
    <property type="match status" value="1"/>
</dbReference>
<dbReference type="EMBL" id="CP022746">
    <property type="protein sequence ID" value="ASY45856.1"/>
    <property type="molecule type" value="Genomic_DNA"/>
</dbReference>
<reference evidence="3 4" key="1">
    <citation type="submission" date="2017-08" db="EMBL/GenBank/DDBJ databases">
        <title>Whole Genome Sequence of Sphingobium hydrophobicum C1: Insights into Adaption to the Electronic-waste Contaminated Sediment.</title>
        <authorList>
            <person name="Song D."/>
            <person name="Chen X."/>
            <person name="Xu M."/>
        </authorList>
    </citation>
    <scope>NUCLEOTIDE SEQUENCE [LARGE SCALE GENOMIC DNA]</scope>
    <source>
        <strain evidence="3 4">C1</strain>
    </source>
</reference>
<dbReference type="InterPro" id="IPR052025">
    <property type="entry name" value="Xyloglucanase_GH74"/>
</dbReference>
<dbReference type="PANTHER" id="PTHR43739">
    <property type="entry name" value="XYLOGLUCANASE (EUROFUNG)"/>
    <property type="match status" value="1"/>
</dbReference>
<dbReference type="Proteomes" id="UP000217141">
    <property type="component" value="Chromosome II"/>
</dbReference>
<gene>
    <name evidence="3" type="ORF">CJD35_15005</name>
</gene>
<feature type="domain" description="Sortilin N-terminal" evidence="2">
    <location>
        <begin position="56"/>
        <end position="174"/>
    </location>
</feature>
<proteinExistence type="predicted"/>
<keyword evidence="3" id="KW-0378">Hydrolase</keyword>
<accession>A0A249MWZ1</accession>
<evidence type="ECO:0000259" key="2">
    <source>
        <dbReference type="Pfam" id="PF15902"/>
    </source>
</evidence>
<dbReference type="CDD" id="cd15482">
    <property type="entry name" value="Sialidase_non-viral"/>
    <property type="match status" value="1"/>
</dbReference>
<dbReference type="AlphaFoldDB" id="A0A249MWZ1"/>
<sequence>MIVATDGQAIIRTHDEGKHWYRINIGQDLEYDDRVRCLLIDPANPEALFAGAEKGLFYSADHGVHWSRIDCALNGLAVWKLVVSESDPKVIYAGTGAPSRAILFRSRDGGKSWERTPLEMPEFCAGVNRPRMLALAVDPADSNDVWAGVEEGGLYRSRDGGDTWQRIDTSWSEFGGNSDLHDIVILKQDDGTTVHLALTVIALYRSTDNGETWVRLPAKESWGLRYSRLLMRKPGSNREIALGIGDGTPGTTAAILTSDDAGLTWTKAELDRPSNSCMWAFGANPADPDFMLAGSKFGYLYLSTDAGKSWAKEWREFNEITDLTWIPGIPEDLGLPHVTN</sequence>
<dbReference type="InterPro" id="IPR031778">
    <property type="entry name" value="Sortilin_N"/>
</dbReference>
<evidence type="ECO:0000256" key="1">
    <source>
        <dbReference type="ARBA" id="ARBA00022737"/>
    </source>
</evidence>
<dbReference type="KEGG" id="shyd:CJD35_15005"/>
<keyword evidence="1" id="KW-0677">Repeat</keyword>
<protein>
    <submittedName>
        <fullName evidence="3">Glycosyl hydrolase</fullName>
    </submittedName>
</protein>
<dbReference type="GO" id="GO:0016787">
    <property type="term" value="F:hydrolase activity"/>
    <property type="evidence" value="ECO:0007669"/>
    <property type="project" value="UniProtKB-KW"/>
</dbReference>
<dbReference type="GO" id="GO:0010411">
    <property type="term" value="P:xyloglucan metabolic process"/>
    <property type="evidence" value="ECO:0007669"/>
    <property type="project" value="TreeGrafter"/>
</dbReference>
<name>A0A249MWZ1_SPHXE</name>
<dbReference type="InterPro" id="IPR002860">
    <property type="entry name" value="BNR_rpt"/>
</dbReference>